<name>I0JKS6_HALH3</name>
<dbReference type="PATRIC" id="fig|866895.3.peg.1409"/>
<keyword evidence="1" id="KW-0812">Transmembrane</keyword>
<dbReference type="KEGG" id="hhd:HBHAL_2401"/>
<feature type="transmembrane region" description="Helical" evidence="1">
    <location>
        <begin position="33"/>
        <end position="51"/>
    </location>
</feature>
<sequence>MNEPLLSKTGKPSISYYHLPEMERPFRAAKSPIFGYLALVLSLGFIILYFPDKPASLIWPYEWIMVTGWTLLGAYFFIQMLRGTYQKKMSSSEEKAL</sequence>
<keyword evidence="3" id="KW-1185">Reference proteome</keyword>
<dbReference type="HOGENOM" id="CLU_2342845_0_0_9"/>
<dbReference type="AlphaFoldDB" id="I0JKS6"/>
<evidence type="ECO:0000313" key="3">
    <source>
        <dbReference type="Proteomes" id="UP000007397"/>
    </source>
</evidence>
<keyword evidence="1" id="KW-0472">Membrane</keyword>
<feature type="transmembrane region" description="Helical" evidence="1">
    <location>
        <begin position="63"/>
        <end position="81"/>
    </location>
</feature>
<accession>I0JKS6</accession>
<keyword evidence="1" id="KW-1133">Transmembrane helix</keyword>
<dbReference type="STRING" id="866895.HBHAL_2401"/>
<gene>
    <name evidence="2" type="ordered locus">HBHAL_2401</name>
</gene>
<organism evidence="2 3">
    <name type="scientific">Halobacillus halophilus (strain ATCC 35676 / DSM 2266 / JCM 20832 / KCTC 3685 / LMG 17431 / NBRC 102448 / NCIMB 2269)</name>
    <name type="common">Sporosarcina halophila</name>
    <dbReference type="NCBI Taxonomy" id="866895"/>
    <lineage>
        <taxon>Bacteria</taxon>
        <taxon>Bacillati</taxon>
        <taxon>Bacillota</taxon>
        <taxon>Bacilli</taxon>
        <taxon>Bacillales</taxon>
        <taxon>Bacillaceae</taxon>
        <taxon>Halobacillus</taxon>
    </lineage>
</organism>
<protein>
    <submittedName>
        <fullName evidence="2">Amino acid permease-associated region</fullName>
    </submittedName>
</protein>
<evidence type="ECO:0000256" key="1">
    <source>
        <dbReference type="SAM" id="Phobius"/>
    </source>
</evidence>
<dbReference type="eggNOG" id="COG0531">
    <property type="taxonomic scope" value="Bacteria"/>
</dbReference>
<dbReference type="EMBL" id="HE717023">
    <property type="protein sequence ID" value="CCG44746.1"/>
    <property type="molecule type" value="Genomic_DNA"/>
</dbReference>
<proteinExistence type="predicted"/>
<reference evidence="2 3" key="1">
    <citation type="journal article" date="2013" name="Environ. Microbiol.">
        <title>Chloride and organic osmolytes: a hybrid strategy to cope with elevated salinities by the moderately halophilic, chloride-dependent bacterium Halobacillus halophilus.</title>
        <authorList>
            <person name="Saum S.H."/>
            <person name="Pfeiffer F."/>
            <person name="Palm P."/>
            <person name="Rampp M."/>
            <person name="Schuster S.C."/>
            <person name="Muller V."/>
            <person name="Oesterhelt D."/>
        </authorList>
    </citation>
    <scope>NUCLEOTIDE SEQUENCE [LARGE SCALE GENOMIC DNA]</scope>
    <source>
        <strain evidence="3">ATCC 35676 / DSM 2266 / JCM 20832 / KCTC 3685 / LMG 17431 / NBRC 102448 / NCIMB 2269</strain>
    </source>
</reference>
<dbReference type="Proteomes" id="UP000007397">
    <property type="component" value="Chromosome"/>
</dbReference>
<evidence type="ECO:0000313" key="2">
    <source>
        <dbReference type="EMBL" id="CCG44746.1"/>
    </source>
</evidence>